<accession>A0A438K000</accession>
<name>A0A438K000_VITVI</name>
<dbReference type="AlphaFoldDB" id="A0A438K000"/>
<gene>
    <name evidence="1" type="ORF">CK203_017114</name>
</gene>
<proteinExistence type="predicted"/>
<sequence>MIPVGEVDNSEELACEIGYKKKIIRGKFGKEEGDWRSDVVRDSHGVRVWKAIRKQWDFFKTMVSFAMGSRKGNSEFQNFCFVRNLNDWELVDMEWFLHILHRHTVKEEDRVVWKGITEGFSL</sequence>
<evidence type="ECO:0000313" key="2">
    <source>
        <dbReference type="Proteomes" id="UP000288805"/>
    </source>
</evidence>
<protein>
    <submittedName>
        <fullName evidence="1">Uncharacterized protein</fullName>
    </submittedName>
</protein>
<evidence type="ECO:0000313" key="1">
    <source>
        <dbReference type="EMBL" id="RVX14544.1"/>
    </source>
</evidence>
<comment type="caution">
    <text evidence="1">The sequence shown here is derived from an EMBL/GenBank/DDBJ whole genome shotgun (WGS) entry which is preliminary data.</text>
</comment>
<dbReference type="Proteomes" id="UP000288805">
    <property type="component" value="Unassembled WGS sequence"/>
</dbReference>
<organism evidence="1 2">
    <name type="scientific">Vitis vinifera</name>
    <name type="common">Grape</name>
    <dbReference type="NCBI Taxonomy" id="29760"/>
    <lineage>
        <taxon>Eukaryota</taxon>
        <taxon>Viridiplantae</taxon>
        <taxon>Streptophyta</taxon>
        <taxon>Embryophyta</taxon>
        <taxon>Tracheophyta</taxon>
        <taxon>Spermatophyta</taxon>
        <taxon>Magnoliopsida</taxon>
        <taxon>eudicotyledons</taxon>
        <taxon>Gunneridae</taxon>
        <taxon>Pentapetalae</taxon>
        <taxon>rosids</taxon>
        <taxon>Vitales</taxon>
        <taxon>Vitaceae</taxon>
        <taxon>Viteae</taxon>
        <taxon>Vitis</taxon>
    </lineage>
</organism>
<reference evidence="1 2" key="1">
    <citation type="journal article" date="2018" name="PLoS Genet.">
        <title>Population sequencing reveals clonal diversity and ancestral inbreeding in the grapevine cultivar Chardonnay.</title>
        <authorList>
            <person name="Roach M.J."/>
            <person name="Johnson D.L."/>
            <person name="Bohlmann J."/>
            <person name="van Vuuren H.J."/>
            <person name="Jones S.J."/>
            <person name="Pretorius I.S."/>
            <person name="Schmidt S.A."/>
            <person name="Borneman A.R."/>
        </authorList>
    </citation>
    <scope>NUCLEOTIDE SEQUENCE [LARGE SCALE GENOMIC DNA]</scope>
    <source>
        <strain evidence="2">cv. Chardonnay</strain>
        <tissue evidence="1">Leaf</tissue>
    </source>
</reference>
<dbReference type="EMBL" id="QGNW01000021">
    <property type="protein sequence ID" value="RVX14544.1"/>
    <property type="molecule type" value="Genomic_DNA"/>
</dbReference>